<dbReference type="InterPro" id="IPR001254">
    <property type="entry name" value="Trypsin_dom"/>
</dbReference>
<dbReference type="InterPro" id="IPR009003">
    <property type="entry name" value="Peptidase_S1_PA"/>
</dbReference>
<gene>
    <name evidence="8" type="ORF">WMO44_13960</name>
</gene>
<name>A0ABV1AYF5_9FIRM</name>
<dbReference type="InterPro" id="IPR008256">
    <property type="entry name" value="Peptidase_S1B"/>
</dbReference>
<dbReference type="EC" id="3.4.21.-" evidence="6"/>
<dbReference type="Proteomes" id="UP001457197">
    <property type="component" value="Unassembled WGS sequence"/>
</dbReference>
<keyword evidence="3" id="KW-0732">Signal</keyword>
<sequence>MKASGIVALSSMELNSGLTAFADNQSDGRKSHIERYHRYDFDTKEESIEEIIVETNSFTDGETTAGYFPNGKISDIDLPDLYAIIGSNDITVVDNPTATPYCSTVCLQITTNNGGTNYGSGFMIGPNALATAAHNLYSIKEKAYVKSVNVAPARSDNSKPFGSENVSASSMIVSGSYLAGTSSEDWAIITLKNNLGTKTGWLGLHWQSSNYSSSQLVYAYGYPSQINGADARYRMCKSSGYIRSQTSKYLKGDWDLTGGFSGGPLVEYISGAGYVAIGIHKDGSTIDGSSYPTSYTGALRITQSLYTLFLSYRG</sequence>
<dbReference type="EMBL" id="JBBMEO010000046">
    <property type="protein sequence ID" value="MEQ2363233.1"/>
    <property type="molecule type" value="Genomic_DNA"/>
</dbReference>
<protein>
    <recommendedName>
        <fullName evidence="6">Serine protease</fullName>
        <ecNumber evidence="6">3.4.21.-</ecNumber>
    </recommendedName>
</protein>
<evidence type="ECO:0000256" key="3">
    <source>
        <dbReference type="ARBA" id="ARBA00022729"/>
    </source>
</evidence>
<dbReference type="Gene3D" id="2.40.10.10">
    <property type="entry name" value="Trypsin-like serine proteases"/>
    <property type="match status" value="2"/>
</dbReference>
<keyword evidence="2 6" id="KW-0645">Protease</keyword>
<keyword evidence="5 6" id="KW-0720">Serine protease</keyword>
<evidence type="ECO:0000256" key="1">
    <source>
        <dbReference type="ARBA" id="ARBA00008764"/>
    </source>
</evidence>
<dbReference type="PANTHER" id="PTHR15462:SF8">
    <property type="entry name" value="SERINE PROTEASE"/>
    <property type="match status" value="1"/>
</dbReference>
<evidence type="ECO:0000256" key="6">
    <source>
        <dbReference type="RuleBase" id="RU004296"/>
    </source>
</evidence>
<evidence type="ECO:0000256" key="2">
    <source>
        <dbReference type="ARBA" id="ARBA00022670"/>
    </source>
</evidence>
<dbReference type="InterPro" id="IPR043504">
    <property type="entry name" value="Peptidase_S1_PA_chymotrypsin"/>
</dbReference>
<comment type="caution">
    <text evidence="8">The sequence shown here is derived from an EMBL/GenBank/DDBJ whole genome shotgun (WGS) entry which is preliminary data.</text>
</comment>
<dbReference type="PRINTS" id="PR00839">
    <property type="entry name" value="V8PROTEASE"/>
</dbReference>
<evidence type="ECO:0000256" key="5">
    <source>
        <dbReference type="ARBA" id="ARBA00022825"/>
    </source>
</evidence>
<feature type="domain" description="Peptidase S1" evidence="7">
    <location>
        <begin position="107"/>
        <end position="297"/>
    </location>
</feature>
<dbReference type="SUPFAM" id="SSF50494">
    <property type="entry name" value="Trypsin-like serine proteases"/>
    <property type="match status" value="1"/>
</dbReference>
<organism evidence="8 9">
    <name type="scientific">Faecalibacterium tardum</name>
    <dbReference type="NCBI Taxonomy" id="3133156"/>
    <lineage>
        <taxon>Bacteria</taxon>
        <taxon>Bacillati</taxon>
        <taxon>Bacillota</taxon>
        <taxon>Clostridia</taxon>
        <taxon>Eubacteriales</taxon>
        <taxon>Oscillospiraceae</taxon>
        <taxon>Faecalibacterium</taxon>
    </lineage>
</organism>
<evidence type="ECO:0000259" key="7">
    <source>
        <dbReference type="Pfam" id="PF00089"/>
    </source>
</evidence>
<dbReference type="InterPro" id="IPR050966">
    <property type="entry name" value="Glutamyl_endopeptidase"/>
</dbReference>
<dbReference type="PANTHER" id="PTHR15462">
    <property type="entry name" value="SERINE PROTEASE"/>
    <property type="match status" value="1"/>
</dbReference>
<reference evidence="8 9" key="1">
    <citation type="submission" date="2024-03" db="EMBL/GenBank/DDBJ databases">
        <title>Human intestinal bacterial collection.</title>
        <authorList>
            <person name="Pauvert C."/>
            <person name="Hitch T.C.A."/>
            <person name="Clavel T."/>
        </authorList>
    </citation>
    <scope>NUCLEOTIDE SEQUENCE [LARGE SCALE GENOMIC DNA]</scope>
    <source>
        <strain evidence="8 9">CLA-AA-H175</strain>
    </source>
</reference>
<keyword evidence="9" id="KW-1185">Reference proteome</keyword>
<keyword evidence="4 6" id="KW-0378">Hydrolase</keyword>
<dbReference type="Pfam" id="PF00089">
    <property type="entry name" value="Trypsin"/>
    <property type="match status" value="1"/>
</dbReference>
<evidence type="ECO:0000256" key="4">
    <source>
        <dbReference type="ARBA" id="ARBA00022801"/>
    </source>
</evidence>
<evidence type="ECO:0000313" key="8">
    <source>
        <dbReference type="EMBL" id="MEQ2363233.1"/>
    </source>
</evidence>
<proteinExistence type="inferred from homology"/>
<dbReference type="GO" id="GO:0016787">
    <property type="term" value="F:hydrolase activity"/>
    <property type="evidence" value="ECO:0007669"/>
    <property type="project" value="UniProtKB-KW"/>
</dbReference>
<comment type="similarity">
    <text evidence="1 6">Belongs to the peptidase S1B family.</text>
</comment>
<accession>A0ABV1AYF5</accession>
<evidence type="ECO:0000313" key="9">
    <source>
        <dbReference type="Proteomes" id="UP001457197"/>
    </source>
</evidence>